<organism evidence="2 3">
    <name type="scientific">Zingiber officinale</name>
    <name type="common">Ginger</name>
    <name type="synonym">Amomum zingiber</name>
    <dbReference type="NCBI Taxonomy" id="94328"/>
    <lineage>
        <taxon>Eukaryota</taxon>
        <taxon>Viridiplantae</taxon>
        <taxon>Streptophyta</taxon>
        <taxon>Embryophyta</taxon>
        <taxon>Tracheophyta</taxon>
        <taxon>Spermatophyta</taxon>
        <taxon>Magnoliopsida</taxon>
        <taxon>Liliopsida</taxon>
        <taxon>Zingiberales</taxon>
        <taxon>Zingiberaceae</taxon>
        <taxon>Zingiber</taxon>
    </lineage>
</organism>
<dbReference type="GO" id="GO:0005634">
    <property type="term" value="C:nucleus"/>
    <property type="evidence" value="ECO:0007669"/>
    <property type="project" value="TreeGrafter"/>
</dbReference>
<dbReference type="InterPro" id="IPR035426">
    <property type="entry name" value="Gemin2/Brr1"/>
</dbReference>
<comment type="caution">
    <text evidence="2">The sequence shown here is derived from an EMBL/GenBank/DDBJ whole genome shotgun (WGS) entry which is preliminary data.</text>
</comment>
<accession>A0A8J5HM71</accession>
<evidence type="ECO:0000313" key="2">
    <source>
        <dbReference type="EMBL" id="KAG6528359.1"/>
    </source>
</evidence>
<dbReference type="OrthoDB" id="428895at2759"/>
<evidence type="ECO:0000313" key="3">
    <source>
        <dbReference type="Proteomes" id="UP000734854"/>
    </source>
</evidence>
<comment type="similarity">
    <text evidence="1">Belongs to the gemin-2 family.</text>
</comment>
<evidence type="ECO:0008006" key="4">
    <source>
        <dbReference type="Google" id="ProtNLM"/>
    </source>
</evidence>
<protein>
    <recommendedName>
        <fullName evidence="4">Gem-associated protein 2</fullName>
    </recommendedName>
</protein>
<dbReference type="Pfam" id="PF04938">
    <property type="entry name" value="SIP1"/>
    <property type="match status" value="1"/>
</dbReference>
<dbReference type="PANTHER" id="PTHR12794:SF0">
    <property type="entry name" value="GEM-ASSOCIATED PROTEIN 2"/>
    <property type="match status" value="1"/>
</dbReference>
<dbReference type="PANTHER" id="PTHR12794">
    <property type="entry name" value="GEMIN2"/>
    <property type="match status" value="1"/>
</dbReference>
<evidence type="ECO:0000256" key="1">
    <source>
        <dbReference type="ARBA" id="ARBA00025758"/>
    </source>
</evidence>
<sequence>MPLSSHAFLRPPGGISMSQALDAADGATSVAVEILDVAFREPSVQESGELGLDFEAGGSFMEKSVREPDATGEKREGREKVSRFRYSTKEILEMRSWGEAEQRRLWEEVYGALGEVIAREYDGLLEVGGRKQKRGGKKKEAKASLFVADDSAVVNTSESSHVLDVSEILENDANVSSQNDQAVGEWLTEFECAKNVDGSSDDEIGSIQKPAFLVEGEPDFDSGPPLDGMEYLRRVKWEAAQIPKIKVAKLESSKQSSEQTSYMPKLLEIEKCPPNLQPSKIWEDTFLSEYSELKQVFLQLEDSCNQLPARNQDDSDKPKSSPTASFLLSMDAVSRASKLQKHISLLESASELSRDECLWLFALSVAVDTPLDADMCASMRCLLRKCSSLLSRKAEPDDETAMLNILIAIAGKYFRQSEN</sequence>
<dbReference type="GO" id="GO:0000387">
    <property type="term" value="P:spliceosomal snRNP assembly"/>
    <property type="evidence" value="ECO:0007669"/>
    <property type="project" value="InterPro"/>
</dbReference>
<dbReference type="Proteomes" id="UP000734854">
    <property type="component" value="Unassembled WGS sequence"/>
</dbReference>
<keyword evidence="3" id="KW-1185">Reference proteome</keyword>
<dbReference type="AlphaFoldDB" id="A0A8J5HM71"/>
<dbReference type="GO" id="GO:0032797">
    <property type="term" value="C:SMN complex"/>
    <property type="evidence" value="ECO:0007669"/>
    <property type="project" value="TreeGrafter"/>
</dbReference>
<gene>
    <name evidence="2" type="ORF">ZIOFF_010513</name>
</gene>
<name>A0A8J5HM71_ZINOF</name>
<proteinExistence type="inferred from homology"/>
<reference evidence="2 3" key="1">
    <citation type="submission" date="2020-08" db="EMBL/GenBank/DDBJ databases">
        <title>Plant Genome Project.</title>
        <authorList>
            <person name="Zhang R.-G."/>
        </authorList>
    </citation>
    <scope>NUCLEOTIDE SEQUENCE [LARGE SCALE GENOMIC DNA]</scope>
    <source>
        <tissue evidence="2">Rhizome</tissue>
    </source>
</reference>
<dbReference type="EMBL" id="JACMSC010000003">
    <property type="protein sequence ID" value="KAG6528359.1"/>
    <property type="molecule type" value="Genomic_DNA"/>
</dbReference>